<dbReference type="InterPro" id="IPR007320">
    <property type="entry name" value="PDCD2_C"/>
</dbReference>
<dbReference type="GO" id="GO:0003677">
    <property type="term" value="F:DNA binding"/>
    <property type="evidence" value="ECO:0007669"/>
    <property type="project" value="UniProtKB-KW"/>
</dbReference>
<evidence type="ECO:0000256" key="5">
    <source>
        <dbReference type="ARBA" id="ARBA00022833"/>
    </source>
</evidence>
<dbReference type="AlphaFoldDB" id="A0A9L0R2I9"/>
<dbReference type="GO" id="GO:1902035">
    <property type="term" value="P:positive regulation of hematopoietic stem cell proliferation"/>
    <property type="evidence" value="ECO:0007669"/>
    <property type="project" value="Ensembl"/>
</dbReference>
<organism evidence="13 14">
    <name type="scientific">Equus caballus</name>
    <name type="common">Horse</name>
    <dbReference type="NCBI Taxonomy" id="9796"/>
    <lineage>
        <taxon>Eukaryota</taxon>
        <taxon>Metazoa</taxon>
        <taxon>Chordata</taxon>
        <taxon>Craniata</taxon>
        <taxon>Vertebrata</taxon>
        <taxon>Euteleostomi</taxon>
        <taxon>Mammalia</taxon>
        <taxon>Eutheria</taxon>
        <taxon>Laurasiatheria</taxon>
        <taxon>Perissodactyla</taxon>
        <taxon>Equidae</taxon>
        <taxon>Equus</taxon>
    </lineage>
</organism>
<dbReference type="Pfam" id="PF04194">
    <property type="entry name" value="PDCD2_C"/>
    <property type="match status" value="2"/>
</dbReference>
<dbReference type="GO" id="GO:1901532">
    <property type="term" value="P:regulation of hematopoietic progenitor cell differentiation"/>
    <property type="evidence" value="ECO:0007669"/>
    <property type="project" value="Ensembl"/>
</dbReference>
<evidence type="ECO:0000313" key="14">
    <source>
        <dbReference type="Proteomes" id="UP000002281"/>
    </source>
</evidence>
<keyword evidence="14" id="KW-1185">Reference proteome</keyword>
<dbReference type="PROSITE" id="PS01360">
    <property type="entry name" value="ZF_MYND_1"/>
    <property type="match status" value="1"/>
</dbReference>
<keyword evidence="7" id="KW-0238">DNA-binding</keyword>
<dbReference type="GO" id="GO:0019899">
    <property type="term" value="F:enzyme binding"/>
    <property type="evidence" value="ECO:0007669"/>
    <property type="project" value="Ensembl"/>
</dbReference>
<dbReference type="PANTHER" id="PTHR12298:SF4">
    <property type="entry name" value="PROGRAMMED CELL DEATH PROTEIN 2"/>
    <property type="match status" value="1"/>
</dbReference>
<reference evidence="13" key="2">
    <citation type="submission" date="2025-08" db="UniProtKB">
        <authorList>
            <consortium name="Ensembl"/>
        </authorList>
    </citation>
    <scope>IDENTIFICATION</scope>
    <source>
        <strain evidence="13">Thoroughbred</strain>
    </source>
</reference>
<evidence type="ECO:0000256" key="3">
    <source>
        <dbReference type="ARBA" id="ARBA00022723"/>
    </source>
</evidence>
<keyword evidence="4 11" id="KW-0863">Zinc-finger</keyword>
<evidence type="ECO:0000256" key="9">
    <source>
        <dbReference type="ARBA" id="ARBA00058067"/>
    </source>
</evidence>
<evidence type="ECO:0000256" key="4">
    <source>
        <dbReference type="ARBA" id="ARBA00022771"/>
    </source>
</evidence>
<evidence type="ECO:0000256" key="10">
    <source>
        <dbReference type="ARBA" id="ARBA00071576"/>
    </source>
</evidence>
<keyword evidence="5" id="KW-0862">Zinc</keyword>
<evidence type="ECO:0000256" key="11">
    <source>
        <dbReference type="PROSITE-ProRule" id="PRU00134"/>
    </source>
</evidence>
<dbReference type="SUPFAM" id="SSF144232">
    <property type="entry name" value="HIT/MYND zinc finger-like"/>
    <property type="match status" value="1"/>
</dbReference>
<dbReference type="FunFam" id="6.10.140.2220:FF:000014">
    <property type="entry name" value="Programmed cell death 2"/>
    <property type="match status" value="1"/>
</dbReference>
<proteinExistence type="predicted"/>
<dbReference type="Proteomes" id="UP000002281">
    <property type="component" value="Chromosome 31"/>
</dbReference>
<dbReference type="InterPro" id="IPR002893">
    <property type="entry name" value="Znf_MYND"/>
</dbReference>
<protein>
    <recommendedName>
        <fullName evidence="10">Programmed cell death protein 2</fullName>
    </recommendedName>
</protein>
<dbReference type="GO" id="GO:0005737">
    <property type="term" value="C:cytoplasm"/>
    <property type="evidence" value="ECO:0007669"/>
    <property type="project" value="InterPro"/>
</dbReference>
<dbReference type="PROSITE" id="PS50865">
    <property type="entry name" value="ZF_MYND_2"/>
    <property type="match status" value="1"/>
</dbReference>
<comment type="subcellular location">
    <subcellularLocation>
        <location evidence="1">Nucleus</location>
    </subcellularLocation>
</comment>
<keyword evidence="6" id="KW-0832">Ubl conjugation</keyword>
<keyword evidence="8" id="KW-0539">Nucleus</keyword>
<evidence type="ECO:0000256" key="2">
    <source>
        <dbReference type="ARBA" id="ARBA00022703"/>
    </source>
</evidence>
<reference evidence="13" key="3">
    <citation type="submission" date="2025-09" db="UniProtKB">
        <authorList>
            <consortium name="Ensembl"/>
        </authorList>
    </citation>
    <scope>IDENTIFICATION</scope>
    <source>
        <strain evidence="13">Thoroughbred</strain>
    </source>
</reference>
<gene>
    <name evidence="13" type="primary">PDCD2</name>
</gene>
<dbReference type="GO" id="GO:0008270">
    <property type="term" value="F:zinc ion binding"/>
    <property type="evidence" value="ECO:0007669"/>
    <property type="project" value="UniProtKB-KW"/>
</dbReference>
<keyword evidence="2" id="KW-0053">Apoptosis</keyword>
<dbReference type="GeneTree" id="ENSGT00940000156603"/>
<dbReference type="Pfam" id="PF01753">
    <property type="entry name" value="zf-MYND"/>
    <property type="match status" value="1"/>
</dbReference>
<dbReference type="GO" id="GO:0043065">
    <property type="term" value="P:positive regulation of apoptotic process"/>
    <property type="evidence" value="ECO:0007669"/>
    <property type="project" value="Ensembl"/>
</dbReference>
<evidence type="ECO:0000256" key="8">
    <source>
        <dbReference type="ARBA" id="ARBA00023242"/>
    </source>
</evidence>
<accession>A0A9L0R2I9</accession>
<reference evidence="13 14" key="1">
    <citation type="journal article" date="2009" name="Science">
        <title>Genome sequence, comparative analysis, and population genetics of the domestic horse.</title>
        <authorList>
            <consortium name="Broad Institute Genome Sequencing Platform"/>
            <consortium name="Broad Institute Whole Genome Assembly Team"/>
            <person name="Wade C.M."/>
            <person name="Giulotto E."/>
            <person name="Sigurdsson S."/>
            <person name="Zoli M."/>
            <person name="Gnerre S."/>
            <person name="Imsland F."/>
            <person name="Lear T.L."/>
            <person name="Adelson D.L."/>
            <person name="Bailey E."/>
            <person name="Bellone R.R."/>
            <person name="Bloecker H."/>
            <person name="Distl O."/>
            <person name="Edgar R.C."/>
            <person name="Garber M."/>
            <person name="Leeb T."/>
            <person name="Mauceli E."/>
            <person name="MacLeod J.N."/>
            <person name="Penedo M.C.T."/>
            <person name="Raison J.M."/>
            <person name="Sharpe T."/>
            <person name="Vogel J."/>
            <person name="Andersson L."/>
            <person name="Antczak D.F."/>
            <person name="Biagi T."/>
            <person name="Binns M.M."/>
            <person name="Chowdhary B.P."/>
            <person name="Coleman S.J."/>
            <person name="Della Valle G."/>
            <person name="Fryc S."/>
            <person name="Guerin G."/>
            <person name="Hasegawa T."/>
            <person name="Hill E.W."/>
            <person name="Jurka J."/>
            <person name="Kiialainen A."/>
            <person name="Lindgren G."/>
            <person name="Liu J."/>
            <person name="Magnani E."/>
            <person name="Mickelson J.R."/>
            <person name="Murray J."/>
            <person name="Nergadze S.G."/>
            <person name="Onofrio R."/>
            <person name="Pedroni S."/>
            <person name="Piras M.F."/>
            <person name="Raudsepp T."/>
            <person name="Rocchi M."/>
            <person name="Roeed K.H."/>
            <person name="Ryder O.A."/>
            <person name="Searle S."/>
            <person name="Skow L."/>
            <person name="Swinburne J.E."/>
            <person name="Syvaenen A.C."/>
            <person name="Tozaki T."/>
            <person name="Valberg S.J."/>
            <person name="Vaudin M."/>
            <person name="White J.R."/>
            <person name="Zody M.C."/>
            <person name="Lander E.S."/>
            <person name="Lindblad-Toh K."/>
        </authorList>
    </citation>
    <scope>NUCLEOTIDE SEQUENCE [LARGE SCALE GENOMIC DNA]</scope>
    <source>
        <strain evidence="13 14">Thoroughbred</strain>
    </source>
</reference>
<dbReference type="GO" id="GO:0005634">
    <property type="term" value="C:nucleus"/>
    <property type="evidence" value="ECO:0007669"/>
    <property type="project" value="UniProtKB-SubCell"/>
</dbReference>
<keyword evidence="3" id="KW-0479">Metal-binding</keyword>
<evidence type="ECO:0000256" key="1">
    <source>
        <dbReference type="ARBA" id="ARBA00004123"/>
    </source>
</evidence>
<dbReference type="PANTHER" id="PTHR12298">
    <property type="entry name" value="PCDC2 PROGRAMMED CELL DEATH PROTEIN 2 -RELATED"/>
    <property type="match status" value="1"/>
</dbReference>
<evidence type="ECO:0000256" key="7">
    <source>
        <dbReference type="ARBA" id="ARBA00023125"/>
    </source>
</evidence>
<name>A0A9L0R2I9_HORSE</name>
<sequence length="382" mass="42561">MAAACAGSVELGFAEEAPAWRLRSEQFPSKVGGRPAWLSAAGLPGPAELSCALCGRPLAFLLQLYAPLPGRADAFHRGLFLFCCRAPPCCAGLRVFRNQLPRKNDFYSYEPPSEEPPAATGDPVCLQLKSGARLCRVCGCLGPKTCSRCHRAHYCSKEHQTLDWRSGHKQACTQADNLDNTVPDHNFLFPEFEIVIETEDEITPEVVEKEEESEIIGSMGEAPEEELDSMAKHESREDKVFQKFKTKVALEPEQILRYGRGTAPIWISAENIPQEEDVPDCPCGAKRIFEFQLLTPERSRQCVCKATSCLCWQFLLDHLTSTIPFCTDKSVMPQLLNYLKADRLGRSVDWGVLAVFTCAESCRLGTGYAEEFVWKQDITDTP</sequence>
<evidence type="ECO:0000256" key="6">
    <source>
        <dbReference type="ARBA" id="ARBA00022843"/>
    </source>
</evidence>
<dbReference type="GO" id="GO:0006915">
    <property type="term" value="P:apoptotic process"/>
    <property type="evidence" value="ECO:0007669"/>
    <property type="project" value="UniProtKB-KW"/>
</dbReference>
<dbReference type="Ensembl" id="ENSECAT00000138633.1">
    <property type="protein sequence ID" value="ENSECAP00000055929.1"/>
    <property type="gene ID" value="ENSECAG00000016819.4"/>
</dbReference>
<feature type="domain" description="MYND-type" evidence="12">
    <location>
        <begin position="135"/>
        <end position="172"/>
    </location>
</feature>
<evidence type="ECO:0000313" key="13">
    <source>
        <dbReference type="Ensembl" id="ENSECAP00000055929.1"/>
    </source>
</evidence>
<comment type="function">
    <text evidence="9">May be a DNA-binding protein with a regulatory function. May play an important role in cell death and/or in regulation of cell proliferation.</text>
</comment>
<dbReference type="Gene3D" id="6.10.140.2220">
    <property type="match status" value="1"/>
</dbReference>
<evidence type="ECO:0000259" key="12">
    <source>
        <dbReference type="PROSITE" id="PS50865"/>
    </source>
</evidence>